<organism evidence="6 7">
    <name type="scientific">Bacteroides xylanisolvens</name>
    <dbReference type="NCBI Taxonomy" id="371601"/>
    <lineage>
        <taxon>Bacteria</taxon>
        <taxon>Pseudomonadati</taxon>
        <taxon>Bacteroidota</taxon>
        <taxon>Bacteroidia</taxon>
        <taxon>Bacteroidales</taxon>
        <taxon>Bacteroidaceae</taxon>
        <taxon>Bacteroides</taxon>
    </lineage>
</organism>
<evidence type="ECO:0000313" key="9">
    <source>
        <dbReference type="Proteomes" id="UP000435059"/>
    </source>
</evidence>
<evidence type="ECO:0000313" key="7">
    <source>
        <dbReference type="Proteomes" id="UP000183766"/>
    </source>
</evidence>
<dbReference type="Proteomes" id="UP000474077">
    <property type="component" value="Unassembled WGS sequence"/>
</dbReference>
<dbReference type="Proteomes" id="UP000284417">
    <property type="component" value="Unassembled WGS sequence"/>
</dbReference>
<reference evidence="9 10" key="3">
    <citation type="journal article" date="2019" name="Nat. Med.">
        <title>A library of human gut bacterial isolates paired with longitudinal multiomics data enables mechanistic microbiome research.</title>
        <authorList>
            <person name="Poyet M."/>
            <person name="Groussin M."/>
            <person name="Gibbons S.M."/>
            <person name="Avila-Pacheco J."/>
            <person name="Jiang X."/>
            <person name="Kearney S.M."/>
            <person name="Perrotta A.R."/>
            <person name="Berdy B."/>
            <person name="Zhao S."/>
            <person name="Lieberman T.D."/>
            <person name="Swanson P.K."/>
            <person name="Smith M."/>
            <person name="Roesemann S."/>
            <person name="Alexander J.E."/>
            <person name="Rich S.A."/>
            <person name="Livny J."/>
            <person name="Vlamakis H."/>
            <person name="Clish C."/>
            <person name="Bullock K."/>
            <person name="Deik A."/>
            <person name="Scott J."/>
            <person name="Pierce K.A."/>
            <person name="Xavier R.J."/>
            <person name="Alm E.J."/>
        </authorList>
    </citation>
    <scope>NUCLEOTIDE SEQUENCE [LARGE SCALE GENOMIC DNA]</scope>
    <source>
        <strain evidence="3 12">BIOML-A62</strain>
        <strain evidence="4 10">BIOML-A7</strain>
        <strain evidence="1 11">BIOML-A73</strain>
        <strain evidence="2 9">BIOML-A74</strain>
    </source>
</reference>
<dbReference type="Proteomes" id="UP000435059">
    <property type="component" value="Unassembled WGS sequence"/>
</dbReference>
<dbReference type="AlphaFoldDB" id="A0A1I4SQN4"/>
<reference evidence="6 7" key="1">
    <citation type="submission" date="2016-10" db="EMBL/GenBank/DDBJ databases">
        <authorList>
            <person name="de Groot N.N."/>
        </authorList>
    </citation>
    <scope>NUCLEOTIDE SEQUENCE [LARGE SCALE GENOMIC DNA]</scope>
    <source>
        <strain evidence="6 7">NLAE-zl-C202</strain>
    </source>
</reference>
<dbReference type="GeneID" id="93485264"/>
<accession>A0A1I4SQN4</accession>
<dbReference type="Proteomes" id="UP000487596">
    <property type="component" value="Unassembled WGS sequence"/>
</dbReference>
<reference evidence="5 8" key="2">
    <citation type="submission" date="2018-08" db="EMBL/GenBank/DDBJ databases">
        <title>A genome reference for cultivated species of the human gut microbiota.</title>
        <authorList>
            <person name="Zou Y."/>
            <person name="Xue W."/>
            <person name="Luo G."/>
        </authorList>
    </citation>
    <scope>NUCLEOTIDE SEQUENCE [LARGE SCALE GENOMIC DNA]</scope>
    <source>
        <strain evidence="5 8">AF39-6AC</strain>
    </source>
</reference>
<dbReference type="EMBL" id="WDCG01000008">
    <property type="protein sequence ID" value="KAB6424235.1"/>
    <property type="molecule type" value="Genomic_DNA"/>
</dbReference>
<dbReference type="EMBL" id="WDEH01000022">
    <property type="protein sequence ID" value="KAB6137284.1"/>
    <property type="molecule type" value="Genomic_DNA"/>
</dbReference>
<evidence type="ECO:0000313" key="11">
    <source>
        <dbReference type="Proteomes" id="UP000474077"/>
    </source>
</evidence>
<evidence type="ECO:0000313" key="10">
    <source>
        <dbReference type="Proteomes" id="UP000471447"/>
    </source>
</evidence>
<proteinExistence type="predicted"/>
<evidence type="ECO:0000313" key="5">
    <source>
        <dbReference type="EMBL" id="RHK91667.1"/>
    </source>
</evidence>
<dbReference type="Proteomes" id="UP000471447">
    <property type="component" value="Unassembled WGS sequence"/>
</dbReference>
<dbReference type="EMBL" id="FOUM01000008">
    <property type="protein sequence ID" value="SFM66721.1"/>
    <property type="molecule type" value="Genomic_DNA"/>
</dbReference>
<evidence type="ECO:0000313" key="3">
    <source>
        <dbReference type="EMBL" id="KAB6137284.1"/>
    </source>
</evidence>
<protein>
    <submittedName>
        <fullName evidence="6">Uncharacterized protein</fullName>
    </submittedName>
</protein>
<dbReference type="EMBL" id="WDER01000045">
    <property type="protein sequence ID" value="KAB6080970.1"/>
    <property type="molecule type" value="Genomic_DNA"/>
</dbReference>
<evidence type="ECO:0000313" key="6">
    <source>
        <dbReference type="EMBL" id="SFM66721.1"/>
    </source>
</evidence>
<dbReference type="EMBL" id="QROC01000032">
    <property type="protein sequence ID" value="RHK91667.1"/>
    <property type="molecule type" value="Genomic_DNA"/>
</dbReference>
<dbReference type="EMBL" id="WDES01000015">
    <property type="protein sequence ID" value="KAB6088151.1"/>
    <property type="molecule type" value="Genomic_DNA"/>
</dbReference>
<sequence>MSSLNIIKKYPELLELAYLSEREREHDLHAIFKRDIEDNCQFSFRGWRIYPIKTDGEIDMARLFKHLTCEEIMVENEDGTTYPKRVFEMARSQRLHWINHHVRELTPDNLDVFTIEERDGKKRKVKKTYIYDKVEKYVIVLEQQRSNGFYLLTAYHLNKEYGLKALEKKMKKRLQTPL</sequence>
<name>A0A1I4SQN4_9BACE</name>
<evidence type="ECO:0000313" key="1">
    <source>
        <dbReference type="EMBL" id="KAB6080970.1"/>
    </source>
</evidence>
<evidence type="ECO:0000313" key="2">
    <source>
        <dbReference type="EMBL" id="KAB6088151.1"/>
    </source>
</evidence>
<dbReference type="RefSeq" id="WP_005816292.1">
    <property type="nucleotide sequence ID" value="NZ_BAABZH010000001.1"/>
</dbReference>
<evidence type="ECO:0000313" key="4">
    <source>
        <dbReference type="EMBL" id="KAB6424235.1"/>
    </source>
</evidence>
<gene>
    <name evidence="5" type="ORF">DW042_19580</name>
    <name evidence="3" type="ORF">GA424_14120</name>
    <name evidence="1" type="ORF">GA560_15455</name>
    <name evidence="2" type="ORF">GA574_10455</name>
    <name evidence="4" type="ORF">GAZ26_09605</name>
    <name evidence="6" type="ORF">SAMN05216250_108118</name>
</gene>
<evidence type="ECO:0000313" key="12">
    <source>
        <dbReference type="Proteomes" id="UP000487596"/>
    </source>
</evidence>
<evidence type="ECO:0000313" key="8">
    <source>
        <dbReference type="Proteomes" id="UP000284417"/>
    </source>
</evidence>
<dbReference type="Proteomes" id="UP000183766">
    <property type="component" value="Unassembled WGS sequence"/>
</dbReference>
<keyword evidence="9" id="KW-1185">Reference proteome</keyword>